<evidence type="ECO:0000313" key="10">
    <source>
        <dbReference type="Proteomes" id="UP000256845"/>
    </source>
</evidence>
<evidence type="ECO:0000259" key="8">
    <source>
        <dbReference type="PROSITE" id="PS51202"/>
    </source>
</evidence>
<dbReference type="PROSITE" id="PS51202">
    <property type="entry name" value="RCK_C"/>
    <property type="match status" value="2"/>
</dbReference>
<keyword evidence="10" id="KW-1185">Reference proteome</keyword>
<feature type="transmembrane region" description="Helical" evidence="7">
    <location>
        <begin position="587"/>
        <end position="604"/>
    </location>
</feature>
<dbReference type="InterPro" id="IPR004680">
    <property type="entry name" value="Cit_transptr-like_dom"/>
</dbReference>
<feature type="transmembrane region" description="Helical" evidence="7">
    <location>
        <begin position="72"/>
        <end position="91"/>
    </location>
</feature>
<dbReference type="SUPFAM" id="SSF116726">
    <property type="entry name" value="TrkA C-terminal domain-like"/>
    <property type="match status" value="2"/>
</dbReference>
<keyword evidence="4" id="KW-0677">Repeat</keyword>
<evidence type="ECO:0000256" key="2">
    <source>
        <dbReference type="ARBA" id="ARBA00022448"/>
    </source>
</evidence>
<comment type="subcellular location">
    <subcellularLocation>
        <location evidence="1">Membrane</location>
        <topology evidence="1">Multi-pass membrane protein</topology>
    </subcellularLocation>
</comment>
<evidence type="ECO:0000256" key="1">
    <source>
        <dbReference type="ARBA" id="ARBA00004141"/>
    </source>
</evidence>
<dbReference type="InterPro" id="IPR036721">
    <property type="entry name" value="RCK_C_sf"/>
</dbReference>
<reference evidence="9 10" key="1">
    <citation type="submission" date="2018-07" db="EMBL/GenBank/DDBJ databases">
        <title>Genomic Encyclopedia of Type Strains, Phase III (KMG-III): the genomes of soil and plant-associated and newly described type strains.</title>
        <authorList>
            <person name="Whitman W."/>
        </authorList>
    </citation>
    <scope>NUCLEOTIDE SEQUENCE [LARGE SCALE GENOMIC DNA]</scope>
    <source>
        <strain evidence="9 10">CECT 8488</strain>
    </source>
</reference>
<dbReference type="Pfam" id="PF02080">
    <property type="entry name" value="TrkA_C"/>
    <property type="match status" value="1"/>
</dbReference>
<comment type="caution">
    <text evidence="9">The sequence shown here is derived from an EMBL/GenBank/DDBJ whole genome shotgun (WGS) entry which is preliminary data.</text>
</comment>
<gene>
    <name evidence="9" type="ORF">DFP90_1238</name>
</gene>
<dbReference type="PANTHER" id="PTHR43652">
    <property type="entry name" value="BASIC AMINO ACID ANTIPORTER YFCC-RELATED"/>
    <property type="match status" value="1"/>
</dbReference>
<evidence type="ECO:0000256" key="5">
    <source>
        <dbReference type="ARBA" id="ARBA00022989"/>
    </source>
</evidence>
<evidence type="ECO:0000256" key="3">
    <source>
        <dbReference type="ARBA" id="ARBA00022692"/>
    </source>
</evidence>
<sequence length="609" mass="64505">MDFPALPDTHGIAVLALIVVALFLFSRDRIPLESSSLGILCLLLVGFELFPYQAEGHILHAGDFFDGFGHEALIAVCALMIAGQGLVRTGALEPLGRSLSRAWSVSPLLSLLLTLLISAILSAFVNNVPIVVLLLPILISVSIRTGKSSSGILLPVGLATVVGGMATTIGTSTNLLVVSVAADLGMRKLSMFDFFLPAAMAGGIAILYLWLIAPRMLPKRQAPMEDVSPRLFSGHLSIPEDSKAVGMSLAEVIEKTDGRLQVREIRREPGLTIIPLPDLALRAGDQLGVQDSPQNLKEFEEILGAQLYSRNAPVPADSPLVSEDQQIAEIVVTQGSPLLGTTLARRHFSTLYQLTALALHRAGQSNTALGEDIKDIRLRLGDVLLVQGPREKIATLKSGGELLVLDATEDLPHSHRAPMALAIMVGIVALPAFGIVPIAVSALAGVMLMLATACLRWRDAVRALSTPVIMIVVSSLALGQALLQTGGADYLARLFVTVAADAPPAIALSGLMLVMAILTNIVSNNAAAVIGTPVAISIANQLGLPAEPYVLAVLFGANMSYATPMAYKTNLLVMNAGGYSFSDFMRVGIPMLIIVWLSLSWLLPQMYGL</sequence>
<feature type="domain" description="RCK C-terminal" evidence="8">
    <location>
        <begin position="221"/>
        <end position="305"/>
    </location>
</feature>
<keyword evidence="3 7" id="KW-0812">Transmembrane</keyword>
<dbReference type="RefSeq" id="WP_115939655.1">
    <property type="nucleotide sequence ID" value="NZ_QRDW01000023.1"/>
</dbReference>
<name>A0A3D9H1J5_9PROT</name>
<protein>
    <submittedName>
        <fullName evidence="9">Di/tricarboxylate transporter</fullName>
    </submittedName>
</protein>
<proteinExistence type="predicted"/>
<feature type="transmembrane region" description="Helical" evidence="7">
    <location>
        <begin position="463"/>
        <end position="483"/>
    </location>
</feature>
<dbReference type="EMBL" id="QRDW01000023">
    <property type="protein sequence ID" value="RED43365.1"/>
    <property type="molecule type" value="Genomic_DNA"/>
</dbReference>
<dbReference type="OrthoDB" id="9809303at2"/>
<dbReference type="PANTHER" id="PTHR43652:SF2">
    <property type="entry name" value="BASIC AMINO ACID ANTIPORTER YFCC-RELATED"/>
    <property type="match status" value="1"/>
</dbReference>
<dbReference type="Pfam" id="PF03600">
    <property type="entry name" value="CitMHS"/>
    <property type="match status" value="1"/>
</dbReference>
<feature type="transmembrane region" description="Helical" evidence="7">
    <location>
        <begin position="549"/>
        <end position="567"/>
    </location>
</feature>
<feature type="transmembrane region" description="Helical" evidence="7">
    <location>
        <begin position="421"/>
        <end position="451"/>
    </location>
</feature>
<feature type="transmembrane region" description="Helical" evidence="7">
    <location>
        <begin position="495"/>
        <end position="518"/>
    </location>
</feature>
<evidence type="ECO:0000256" key="6">
    <source>
        <dbReference type="ARBA" id="ARBA00023136"/>
    </source>
</evidence>
<evidence type="ECO:0000256" key="7">
    <source>
        <dbReference type="SAM" id="Phobius"/>
    </source>
</evidence>
<dbReference type="InterPro" id="IPR006037">
    <property type="entry name" value="RCK_C"/>
</dbReference>
<keyword evidence="2" id="KW-0813">Transport</keyword>
<dbReference type="AlphaFoldDB" id="A0A3D9H1J5"/>
<keyword evidence="5 7" id="KW-1133">Transmembrane helix</keyword>
<dbReference type="GO" id="GO:0006813">
    <property type="term" value="P:potassium ion transport"/>
    <property type="evidence" value="ECO:0007669"/>
    <property type="project" value="InterPro"/>
</dbReference>
<dbReference type="Proteomes" id="UP000256845">
    <property type="component" value="Unassembled WGS sequence"/>
</dbReference>
<feature type="transmembrane region" description="Helical" evidence="7">
    <location>
        <begin position="6"/>
        <end position="25"/>
    </location>
</feature>
<evidence type="ECO:0000256" key="4">
    <source>
        <dbReference type="ARBA" id="ARBA00022737"/>
    </source>
</evidence>
<organism evidence="9 10">
    <name type="scientific">Aestuariispira insulae</name>
    <dbReference type="NCBI Taxonomy" id="1461337"/>
    <lineage>
        <taxon>Bacteria</taxon>
        <taxon>Pseudomonadati</taxon>
        <taxon>Pseudomonadota</taxon>
        <taxon>Alphaproteobacteria</taxon>
        <taxon>Rhodospirillales</taxon>
        <taxon>Kiloniellaceae</taxon>
        <taxon>Aestuariispira</taxon>
    </lineage>
</organism>
<feature type="domain" description="RCK C-terminal" evidence="8">
    <location>
        <begin position="315"/>
        <end position="402"/>
    </location>
</feature>
<feature type="transmembrane region" description="Helical" evidence="7">
    <location>
        <begin position="158"/>
        <end position="182"/>
    </location>
</feature>
<feature type="transmembrane region" description="Helical" evidence="7">
    <location>
        <begin position="130"/>
        <end position="146"/>
    </location>
</feature>
<dbReference type="InterPro" id="IPR051679">
    <property type="entry name" value="DASS-Related_Transporters"/>
</dbReference>
<accession>A0A3D9H1J5</accession>
<dbReference type="GO" id="GO:0008324">
    <property type="term" value="F:monoatomic cation transmembrane transporter activity"/>
    <property type="evidence" value="ECO:0007669"/>
    <property type="project" value="InterPro"/>
</dbReference>
<feature type="transmembrane region" description="Helical" evidence="7">
    <location>
        <begin position="194"/>
        <end position="213"/>
    </location>
</feature>
<feature type="transmembrane region" description="Helical" evidence="7">
    <location>
        <begin position="32"/>
        <end position="52"/>
    </location>
</feature>
<keyword evidence="6 7" id="KW-0472">Membrane</keyword>
<evidence type="ECO:0000313" key="9">
    <source>
        <dbReference type="EMBL" id="RED43365.1"/>
    </source>
</evidence>
<dbReference type="Gene3D" id="3.30.70.1450">
    <property type="entry name" value="Regulator of K+ conductance, C-terminal domain"/>
    <property type="match status" value="2"/>
</dbReference>
<dbReference type="GO" id="GO:0005886">
    <property type="term" value="C:plasma membrane"/>
    <property type="evidence" value="ECO:0007669"/>
    <property type="project" value="TreeGrafter"/>
</dbReference>